<evidence type="ECO:0000313" key="5">
    <source>
        <dbReference type="Proteomes" id="UP000792457"/>
    </source>
</evidence>
<feature type="domain" description="EH" evidence="2">
    <location>
        <begin position="14"/>
        <end position="122"/>
    </location>
</feature>
<evidence type="ECO:0000256" key="1">
    <source>
        <dbReference type="ARBA" id="ARBA00022837"/>
    </source>
</evidence>
<organism evidence="4 5">
    <name type="scientific">Ladona fulva</name>
    <name type="common">Scarce chaser dragonfly</name>
    <name type="synonym">Libellula fulva</name>
    <dbReference type="NCBI Taxonomy" id="123851"/>
    <lineage>
        <taxon>Eukaryota</taxon>
        <taxon>Metazoa</taxon>
        <taxon>Ecdysozoa</taxon>
        <taxon>Arthropoda</taxon>
        <taxon>Hexapoda</taxon>
        <taxon>Insecta</taxon>
        <taxon>Pterygota</taxon>
        <taxon>Palaeoptera</taxon>
        <taxon>Odonata</taxon>
        <taxon>Epiprocta</taxon>
        <taxon>Anisoptera</taxon>
        <taxon>Libelluloidea</taxon>
        <taxon>Libellulidae</taxon>
        <taxon>Ladona</taxon>
    </lineage>
</organism>
<keyword evidence="1" id="KW-0106">Calcium</keyword>
<dbReference type="GO" id="GO:0016197">
    <property type="term" value="P:endosomal transport"/>
    <property type="evidence" value="ECO:0007669"/>
    <property type="project" value="TreeGrafter"/>
</dbReference>
<evidence type="ECO:0000259" key="3">
    <source>
        <dbReference type="PROSITE" id="PS50222"/>
    </source>
</evidence>
<reference evidence="4" key="2">
    <citation type="submission" date="2017-10" db="EMBL/GenBank/DDBJ databases">
        <title>Ladona fulva Genome sequencing and assembly.</title>
        <authorList>
            <person name="Murali S."/>
            <person name="Richards S."/>
            <person name="Bandaranaike D."/>
            <person name="Bellair M."/>
            <person name="Blankenburg K."/>
            <person name="Chao H."/>
            <person name="Dinh H."/>
            <person name="Doddapaneni H."/>
            <person name="Dugan-Rocha S."/>
            <person name="Elkadiri S."/>
            <person name="Gnanaolivu R."/>
            <person name="Hernandez B."/>
            <person name="Skinner E."/>
            <person name="Javaid M."/>
            <person name="Lee S."/>
            <person name="Li M."/>
            <person name="Ming W."/>
            <person name="Munidasa M."/>
            <person name="Muniz J."/>
            <person name="Nguyen L."/>
            <person name="Hughes D."/>
            <person name="Osuji N."/>
            <person name="Pu L.-L."/>
            <person name="Puazo M."/>
            <person name="Qu C."/>
            <person name="Quiroz J."/>
            <person name="Raj R."/>
            <person name="Weissenberger G."/>
            <person name="Xin Y."/>
            <person name="Zou X."/>
            <person name="Han Y."/>
            <person name="Worley K."/>
            <person name="Muzny D."/>
            <person name="Gibbs R."/>
        </authorList>
    </citation>
    <scope>NUCLEOTIDE SEQUENCE</scope>
    <source>
        <strain evidence="4">Sampled in the wild</strain>
    </source>
</reference>
<dbReference type="InterPro" id="IPR011992">
    <property type="entry name" value="EF-hand-dom_pair"/>
</dbReference>
<protein>
    <recommendedName>
        <fullName evidence="6">Epidermal growth factor receptor substrate 15-like 1</fullName>
    </recommendedName>
</protein>
<dbReference type="Pfam" id="PF12763">
    <property type="entry name" value="EH"/>
    <property type="match status" value="2"/>
</dbReference>
<feature type="domain" description="EF-hand" evidence="3">
    <location>
        <begin position="168"/>
        <end position="203"/>
    </location>
</feature>
<dbReference type="Proteomes" id="UP000792457">
    <property type="component" value="Unassembled WGS sequence"/>
</dbReference>
<evidence type="ECO:0000313" key="4">
    <source>
        <dbReference type="EMBL" id="KAG8228313.1"/>
    </source>
</evidence>
<dbReference type="OrthoDB" id="524326at2759"/>
<dbReference type="SMART" id="SM00027">
    <property type="entry name" value="EH"/>
    <property type="match status" value="2"/>
</dbReference>
<dbReference type="InterPro" id="IPR018247">
    <property type="entry name" value="EF_Hand_1_Ca_BS"/>
</dbReference>
<dbReference type="AlphaFoldDB" id="A0A8K0K9E2"/>
<evidence type="ECO:0008006" key="6">
    <source>
        <dbReference type="Google" id="ProtNLM"/>
    </source>
</evidence>
<proteinExistence type="predicted"/>
<dbReference type="PANTHER" id="PTHR11216">
    <property type="entry name" value="EH DOMAIN"/>
    <property type="match status" value="1"/>
</dbReference>
<feature type="domain" description="EH" evidence="2">
    <location>
        <begin position="136"/>
        <end position="224"/>
    </location>
</feature>
<dbReference type="PROSITE" id="PS50222">
    <property type="entry name" value="EF_HAND_2"/>
    <property type="match status" value="1"/>
</dbReference>
<dbReference type="FunFam" id="1.10.238.10:FF:000271">
    <property type="entry name" value="Epidermal growth factor receptor substrate 15 homolog"/>
    <property type="match status" value="1"/>
</dbReference>
<name>A0A8K0K9E2_LADFU</name>
<dbReference type="PROSITE" id="PS00018">
    <property type="entry name" value="EF_HAND_1"/>
    <property type="match status" value="1"/>
</dbReference>
<evidence type="ECO:0000259" key="2">
    <source>
        <dbReference type="PROSITE" id="PS50031"/>
    </source>
</evidence>
<dbReference type="CDD" id="cd00052">
    <property type="entry name" value="EH"/>
    <property type="match status" value="2"/>
</dbReference>
<dbReference type="GO" id="GO:0030132">
    <property type="term" value="C:clathrin coat of coated pit"/>
    <property type="evidence" value="ECO:0007669"/>
    <property type="project" value="TreeGrafter"/>
</dbReference>
<sequence>MAALPSPNQVAGSHIGIYEAYYNIVDPGGRLGSVGASDAARFLKRSGLPDGVLGRVWDLSDPTGKGALDRTGFFVALKLVSLAQNGKEVSMASIMADSPPPKMGDIPVNNIPNNIIPPSIAGTVNSGSEWSIKPAEKSKYDQLFESLRPVNGLLPGNKVKGVMLNSKLPTDTLGKIWDLADMDKDGMLNRHEFTVAMHLVYKALDKHSIPNVLPPELAAPKKAEVLAHNNNHLVLGLDAAKPPVVNPPAKPPPIVNAANAMPPTPPVASVLPLVTPAMPNWVVTAEERRICVTPSN</sequence>
<dbReference type="SUPFAM" id="SSF47473">
    <property type="entry name" value="EF-hand"/>
    <property type="match status" value="2"/>
</dbReference>
<dbReference type="Gene3D" id="1.10.238.10">
    <property type="entry name" value="EF-hand"/>
    <property type="match status" value="2"/>
</dbReference>
<dbReference type="PROSITE" id="PS50031">
    <property type="entry name" value="EH"/>
    <property type="match status" value="2"/>
</dbReference>
<dbReference type="InterPro" id="IPR000261">
    <property type="entry name" value="EH_dom"/>
</dbReference>
<dbReference type="EMBL" id="KZ308366">
    <property type="protein sequence ID" value="KAG8228313.1"/>
    <property type="molecule type" value="Genomic_DNA"/>
</dbReference>
<comment type="caution">
    <text evidence="4">The sequence shown here is derived from an EMBL/GenBank/DDBJ whole genome shotgun (WGS) entry which is preliminary data.</text>
</comment>
<dbReference type="GO" id="GO:0005509">
    <property type="term" value="F:calcium ion binding"/>
    <property type="evidence" value="ECO:0007669"/>
    <property type="project" value="InterPro"/>
</dbReference>
<reference evidence="4" key="1">
    <citation type="submission" date="2013-04" db="EMBL/GenBank/DDBJ databases">
        <authorList>
            <person name="Qu J."/>
            <person name="Murali S.C."/>
            <person name="Bandaranaike D."/>
            <person name="Bellair M."/>
            <person name="Blankenburg K."/>
            <person name="Chao H."/>
            <person name="Dinh H."/>
            <person name="Doddapaneni H."/>
            <person name="Downs B."/>
            <person name="Dugan-Rocha S."/>
            <person name="Elkadiri S."/>
            <person name="Gnanaolivu R.D."/>
            <person name="Hernandez B."/>
            <person name="Javaid M."/>
            <person name="Jayaseelan J.C."/>
            <person name="Lee S."/>
            <person name="Li M."/>
            <person name="Ming W."/>
            <person name="Munidasa M."/>
            <person name="Muniz J."/>
            <person name="Nguyen L."/>
            <person name="Ongeri F."/>
            <person name="Osuji N."/>
            <person name="Pu L.-L."/>
            <person name="Puazo M."/>
            <person name="Qu C."/>
            <person name="Quiroz J."/>
            <person name="Raj R."/>
            <person name="Weissenberger G."/>
            <person name="Xin Y."/>
            <person name="Zou X."/>
            <person name="Han Y."/>
            <person name="Richards S."/>
            <person name="Worley K."/>
            <person name="Muzny D."/>
            <person name="Gibbs R."/>
        </authorList>
    </citation>
    <scope>NUCLEOTIDE SEQUENCE</scope>
    <source>
        <strain evidence="4">Sampled in the wild</strain>
    </source>
</reference>
<dbReference type="GO" id="GO:0006897">
    <property type="term" value="P:endocytosis"/>
    <property type="evidence" value="ECO:0007669"/>
    <property type="project" value="TreeGrafter"/>
</dbReference>
<accession>A0A8K0K9E2</accession>
<keyword evidence="5" id="KW-1185">Reference proteome</keyword>
<gene>
    <name evidence="4" type="ORF">J437_LFUL007031</name>
</gene>
<dbReference type="PANTHER" id="PTHR11216:SF176">
    <property type="entry name" value="EPIDERMAL GROWTH FACTOR RECEPTOR PATHWAY SUBSTRATE CLONE 15, ISOFORM A"/>
    <property type="match status" value="1"/>
</dbReference>
<dbReference type="InterPro" id="IPR002048">
    <property type="entry name" value="EF_hand_dom"/>
</dbReference>
<dbReference type="GO" id="GO:0045296">
    <property type="term" value="F:cadherin binding"/>
    <property type="evidence" value="ECO:0007669"/>
    <property type="project" value="TreeGrafter"/>
</dbReference>